<dbReference type="Gene3D" id="1.10.1740.10">
    <property type="match status" value="1"/>
</dbReference>
<keyword evidence="2" id="KW-0805">Transcription regulation</keyword>
<dbReference type="Gene3D" id="1.10.10.10">
    <property type="entry name" value="Winged helix-like DNA-binding domain superfamily/Winged helix DNA-binding domain"/>
    <property type="match status" value="1"/>
</dbReference>
<dbReference type="InterPro" id="IPR036388">
    <property type="entry name" value="WH-like_DNA-bd_sf"/>
</dbReference>
<dbReference type="Pfam" id="PF08281">
    <property type="entry name" value="Sigma70_r4_2"/>
    <property type="match status" value="1"/>
</dbReference>
<dbReference type="InterPro" id="IPR039425">
    <property type="entry name" value="RNA_pol_sigma-70-like"/>
</dbReference>
<dbReference type="SUPFAM" id="SSF88946">
    <property type="entry name" value="Sigma2 domain of RNA polymerase sigma factors"/>
    <property type="match status" value="1"/>
</dbReference>
<reference evidence="8 9" key="1">
    <citation type="submission" date="2020-08" db="EMBL/GenBank/DDBJ databases">
        <title>Sequencing the genomes of 1000 actinobacteria strains.</title>
        <authorList>
            <person name="Klenk H.-P."/>
        </authorList>
    </citation>
    <scope>NUCLEOTIDE SEQUENCE [LARGE SCALE GENOMIC DNA]</scope>
    <source>
        <strain evidence="8 9">DSM 45362</strain>
    </source>
</reference>
<dbReference type="NCBIfam" id="TIGR02937">
    <property type="entry name" value="sigma70-ECF"/>
    <property type="match status" value="1"/>
</dbReference>
<dbReference type="GO" id="GO:0006352">
    <property type="term" value="P:DNA-templated transcription initiation"/>
    <property type="evidence" value="ECO:0007669"/>
    <property type="project" value="InterPro"/>
</dbReference>
<feature type="domain" description="RNA polymerase sigma-70 region 2" evidence="6">
    <location>
        <begin position="18"/>
        <end position="77"/>
    </location>
</feature>
<evidence type="ECO:0000256" key="4">
    <source>
        <dbReference type="ARBA" id="ARBA00023125"/>
    </source>
</evidence>
<evidence type="ECO:0000313" key="9">
    <source>
        <dbReference type="Proteomes" id="UP000587527"/>
    </source>
</evidence>
<protein>
    <submittedName>
        <fullName evidence="8">RNA polymerase sigma-70 factor (Sigma-E family)</fullName>
    </submittedName>
</protein>
<keyword evidence="3" id="KW-0731">Sigma factor</keyword>
<dbReference type="InterPro" id="IPR014284">
    <property type="entry name" value="RNA_pol_sigma-70_dom"/>
</dbReference>
<dbReference type="EMBL" id="JACHMN010000001">
    <property type="protein sequence ID" value="MBB5867107.1"/>
    <property type="molecule type" value="Genomic_DNA"/>
</dbReference>
<dbReference type="Pfam" id="PF04542">
    <property type="entry name" value="Sigma70_r2"/>
    <property type="match status" value="1"/>
</dbReference>
<evidence type="ECO:0000256" key="5">
    <source>
        <dbReference type="ARBA" id="ARBA00023163"/>
    </source>
</evidence>
<evidence type="ECO:0000313" key="8">
    <source>
        <dbReference type="EMBL" id="MBB5867107.1"/>
    </source>
</evidence>
<dbReference type="CDD" id="cd06171">
    <property type="entry name" value="Sigma70_r4"/>
    <property type="match status" value="1"/>
</dbReference>
<proteinExistence type="inferred from homology"/>
<keyword evidence="4" id="KW-0238">DNA-binding</keyword>
<dbReference type="InterPro" id="IPR014325">
    <property type="entry name" value="RNA_pol_sigma-E_actinobac"/>
</dbReference>
<dbReference type="SUPFAM" id="SSF88659">
    <property type="entry name" value="Sigma3 and sigma4 domains of RNA polymerase sigma factors"/>
    <property type="match status" value="1"/>
</dbReference>
<dbReference type="InterPro" id="IPR013324">
    <property type="entry name" value="RNA_pol_sigma_r3/r4-like"/>
</dbReference>
<evidence type="ECO:0000259" key="7">
    <source>
        <dbReference type="Pfam" id="PF08281"/>
    </source>
</evidence>
<keyword evidence="5" id="KW-0804">Transcription</keyword>
<dbReference type="RefSeq" id="WP_184831470.1">
    <property type="nucleotide sequence ID" value="NZ_JACHMN010000001.1"/>
</dbReference>
<keyword evidence="9" id="KW-1185">Reference proteome</keyword>
<feature type="domain" description="RNA polymerase sigma factor 70 region 4 type 2" evidence="7">
    <location>
        <begin position="102"/>
        <end position="153"/>
    </location>
</feature>
<accession>A0A841BDC6</accession>
<name>A0A841BDC6_9ACTN</name>
<evidence type="ECO:0000259" key="6">
    <source>
        <dbReference type="Pfam" id="PF04542"/>
    </source>
</evidence>
<evidence type="ECO:0000256" key="1">
    <source>
        <dbReference type="ARBA" id="ARBA00010641"/>
    </source>
</evidence>
<dbReference type="PANTHER" id="PTHR43133:SF50">
    <property type="entry name" value="ECF RNA POLYMERASE SIGMA FACTOR SIGM"/>
    <property type="match status" value="1"/>
</dbReference>
<comment type="similarity">
    <text evidence="1">Belongs to the sigma-70 factor family. ECF subfamily.</text>
</comment>
<evidence type="ECO:0000256" key="2">
    <source>
        <dbReference type="ARBA" id="ARBA00023015"/>
    </source>
</evidence>
<dbReference type="GO" id="GO:0003677">
    <property type="term" value="F:DNA binding"/>
    <property type="evidence" value="ECO:0007669"/>
    <property type="project" value="UniProtKB-KW"/>
</dbReference>
<dbReference type="InterPro" id="IPR013249">
    <property type="entry name" value="RNA_pol_sigma70_r4_t2"/>
</dbReference>
<organism evidence="8 9">
    <name type="scientific">Allocatelliglobosispora scoriae</name>
    <dbReference type="NCBI Taxonomy" id="643052"/>
    <lineage>
        <taxon>Bacteria</taxon>
        <taxon>Bacillati</taxon>
        <taxon>Actinomycetota</taxon>
        <taxon>Actinomycetes</taxon>
        <taxon>Micromonosporales</taxon>
        <taxon>Micromonosporaceae</taxon>
        <taxon>Allocatelliglobosispora</taxon>
    </lineage>
</organism>
<dbReference type="AlphaFoldDB" id="A0A841BDC6"/>
<sequence length="170" mass="18942">MSDAESFHEYVRARTAALGRVAFLLTGDAYLAEDLVQLTLIRVAARWEKITAAGDPDPYVRRVLYTQHVSWWRRMRREAPVAQALPERVVPDFTGDVATGLAVHDALARLAPRQRAVLVLRYFEDLTEAETASALGVSLGTVKSQAKDALARLRTIAPDLSERRLTEATR</sequence>
<comment type="caution">
    <text evidence="8">The sequence shown here is derived from an EMBL/GenBank/DDBJ whole genome shotgun (WGS) entry which is preliminary data.</text>
</comment>
<dbReference type="InterPro" id="IPR013325">
    <property type="entry name" value="RNA_pol_sigma_r2"/>
</dbReference>
<dbReference type="NCBIfam" id="TIGR02983">
    <property type="entry name" value="SigE-fam_strep"/>
    <property type="match status" value="1"/>
</dbReference>
<dbReference type="InterPro" id="IPR007627">
    <property type="entry name" value="RNA_pol_sigma70_r2"/>
</dbReference>
<dbReference type="GO" id="GO:0016987">
    <property type="term" value="F:sigma factor activity"/>
    <property type="evidence" value="ECO:0007669"/>
    <property type="project" value="UniProtKB-KW"/>
</dbReference>
<evidence type="ECO:0000256" key="3">
    <source>
        <dbReference type="ARBA" id="ARBA00023082"/>
    </source>
</evidence>
<gene>
    <name evidence="8" type="ORF">F4553_000486</name>
</gene>
<dbReference type="Proteomes" id="UP000587527">
    <property type="component" value="Unassembled WGS sequence"/>
</dbReference>
<dbReference type="PANTHER" id="PTHR43133">
    <property type="entry name" value="RNA POLYMERASE ECF-TYPE SIGMA FACTO"/>
    <property type="match status" value="1"/>
</dbReference>